<comment type="caution">
    <text evidence="1">The sequence shown here is derived from an EMBL/GenBank/DDBJ whole genome shotgun (WGS) entry which is preliminary data.</text>
</comment>
<dbReference type="EMBL" id="CAJOAX010015130">
    <property type="protein sequence ID" value="CAF4151828.1"/>
    <property type="molecule type" value="Genomic_DNA"/>
</dbReference>
<sequence>ATIENSVLLQEHFRNYEQDNAKHVLIIVIDGRIAQQRVHIPFIRQLIDRPNRISNKFFILLIHSTAQELDHQSCFPSIFLHDWDYYFIDTCTPGSAFHLQKMLQIFTSSFETKQHDEQQSTDDKLCDLDVLFDDCLWDFCLRIQIFHQQIPQNMFKNRLAREFYQPSTSTNRRVQCLKEILQQSSQLQKRIISIYYENMSMNKNSLQKNCNSIYQMSKDILCGKRFTSLVDSLQSEIRISFTNFVSNILKFIINDYGLETLMKLSMVQNGYESLLNLIDYKSFAVVDNDKTAPNFHGTFQIVSHYSSIPETPLYHLFHQRIKSLADQIKSQLMPKQIKLESLL</sequence>
<reference evidence="1" key="1">
    <citation type="submission" date="2021-02" db="EMBL/GenBank/DDBJ databases">
        <authorList>
            <person name="Nowell W R."/>
        </authorList>
    </citation>
    <scope>NUCLEOTIDE SEQUENCE</scope>
</reference>
<feature type="non-terminal residue" evidence="1">
    <location>
        <position position="1"/>
    </location>
</feature>
<dbReference type="AlphaFoldDB" id="A0A819Y558"/>
<organism evidence="1 2">
    <name type="scientific">Rotaria sordida</name>
    <dbReference type="NCBI Taxonomy" id="392033"/>
    <lineage>
        <taxon>Eukaryota</taxon>
        <taxon>Metazoa</taxon>
        <taxon>Spiralia</taxon>
        <taxon>Gnathifera</taxon>
        <taxon>Rotifera</taxon>
        <taxon>Eurotatoria</taxon>
        <taxon>Bdelloidea</taxon>
        <taxon>Philodinida</taxon>
        <taxon>Philodinidae</taxon>
        <taxon>Rotaria</taxon>
    </lineage>
</organism>
<accession>A0A819Y558</accession>
<gene>
    <name evidence="1" type="ORF">OTI717_LOCUS36265</name>
</gene>
<protein>
    <submittedName>
        <fullName evidence="1">Uncharacterized protein</fullName>
    </submittedName>
</protein>
<evidence type="ECO:0000313" key="2">
    <source>
        <dbReference type="Proteomes" id="UP000663823"/>
    </source>
</evidence>
<dbReference type="Proteomes" id="UP000663823">
    <property type="component" value="Unassembled WGS sequence"/>
</dbReference>
<name>A0A819Y558_9BILA</name>
<proteinExistence type="predicted"/>
<evidence type="ECO:0000313" key="1">
    <source>
        <dbReference type="EMBL" id="CAF4151828.1"/>
    </source>
</evidence>